<protein>
    <recommendedName>
        <fullName evidence="5">Zn(2)-C6 fungal-type domain-containing protein</fullName>
    </recommendedName>
</protein>
<dbReference type="Pfam" id="PF04082">
    <property type="entry name" value="Fungal_trans"/>
    <property type="match status" value="1"/>
</dbReference>
<evidence type="ECO:0000256" key="1">
    <source>
        <dbReference type="ARBA" id="ARBA00022723"/>
    </source>
</evidence>
<evidence type="ECO:0000259" key="5">
    <source>
        <dbReference type="PROSITE" id="PS50048"/>
    </source>
</evidence>
<evidence type="ECO:0000256" key="4">
    <source>
        <dbReference type="ARBA" id="ARBA00023242"/>
    </source>
</evidence>
<dbReference type="CDD" id="cd00067">
    <property type="entry name" value="GAL4"/>
    <property type="match status" value="1"/>
</dbReference>
<dbReference type="OrthoDB" id="3364175at2759"/>
<dbReference type="InterPro" id="IPR051127">
    <property type="entry name" value="Fungal_SecMet_Regulators"/>
</dbReference>
<dbReference type="InterPro" id="IPR001138">
    <property type="entry name" value="Zn2Cys6_DnaBD"/>
</dbReference>
<evidence type="ECO:0000313" key="6">
    <source>
        <dbReference type="EMBL" id="OAG03049.1"/>
    </source>
</evidence>
<name>A0A177C868_9PLEO</name>
<dbReference type="SMART" id="SM00906">
    <property type="entry name" value="Fungal_trans"/>
    <property type="match status" value="1"/>
</dbReference>
<dbReference type="CDD" id="cd12148">
    <property type="entry name" value="fungal_TF_MHR"/>
    <property type="match status" value="1"/>
</dbReference>
<dbReference type="InParanoid" id="A0A177C868"/>
<dbReference type="PROSITE" id="PS00463">
    <property type="entry name" value="ZN2_CY6_FUNGAL_1"/>
    <property type="match status" value="1"/>
</dbReference>
<dbReference type="PROSITE" id="PS50048">
    <property type="entry name" value="ZN2_CY6_FUNGAL_2"/>
    <property type="match status" value="1"/>
</dbReference>
<dbReference type="InterPro" id="IPR036864">
    <property type="entry name" value="Zn2-C6_fun-type_DNA-bd_sf"/>
</dbReference>
<keyword evidence="7" id="KW-1185">Reference proteome</keyword>
<reference evidence="6 7" key="1">
    <citation type="submission" date="2016-05" db="EMBL/GenBank/DDBJ databases">
        <title>Comparative analysis of secretome profiles of manganese(II)-oxidizing ascomycete fungi.</title>
        <authorList>
            <consortium name="DOE Joint Genome Institute"/>
            <person name="Zeiner C.A."/>
            <person name="Purvine S.O."/>
            <person name="Zink E.M."/>
            <person name="Wu S."/>
            <person name="Pasa-Tolic L."/>
            <person name="Chaput D.L."/>
            <person name="Haridas S."/>
            <person name="Grigoriev I.V."/>
            <person name="Santelli C.M."/>
            <person name="Hansel C.M."/>
        </authorList>
    </citation>
    <scope>NUCLEOTIDE SEQUENCE [LARGE SCALE GENOMIC DNA]</scope>
    <source>
        <strain evidence="6 7">AP3s5-JAC2a</strain>
    </source>
</reference>
<dbReference type="GO" id="GO:0005634">
    <property type="term" value="C:nucleus"/>
    <property type="evidence" value="ECO:0007669"/>
    <property type="project" value="TreeGrafter"/>
</dbReference>
<dbReference type="RefSeq" id="XP_018033414.1">
    <property type="nucleotide sequence ID" value="XM_018179058.1"/>
</dbReference>
<organism evidence="6 7">
    <name type="scientific">Paraphaeosphaeria sporulosa</name>
    <dbReference type="NCBI Taxonomy" id="1460663"/>
    <lineage>
        <taxon>Eukaryota</taxon>
        <taxon>Fungi</taxon>
        <taxon>Dikarya</taxon>
        <taxon>Ascomycota</taxon>
        <taxon>Pezizomycotina</taxon>
        <taxon>Dothideomycetes</taxon>
        <taxon>Pleosporomycetidae</taxon>
        <taxon>Pleosporales</taxon>
        <taxon>Massarineae</taxon>
        <taxon>Didymosphaeriaceae</taxon>
        <taxon>Paraphaeosphaeria</taxon>
    </lineage>
</organism>
<dbReference type="SUPFAM" id="SSF57701">
    <property type="entry name" value="Zn2/Cys6 DNA-binding domain"/>
    <property type="match status" value="1"/>
</dbReference>
<dbReference type="EMBL" id="KV441555">
    <property type="protein sequence ID" value="OAG03049.1"/>
    <property type="molecule type" value="Genomic_DNA"/>
</dbReference>
<dbReference type="Pfam" id="PF00172">
    <property type="entry name" value="Zn_clus"/>
    <property type="match status" value="1"/>
</dbReference>
<keyword evidence="2" id="KW-0805">Transcription regulation</keyword>
<dbReference type="PANTHER" id="PTHR47424">
    <property type="entry name" value="REGULATORY PROTEIN GAL4"/>
    <property type="match status" value="1"/>
</dbReference>
<dbReference type="InterPro" id="IPR007219">
    <property type="entry name" value="XnlR_reg_dom"/>
</dbReference>
<dbReference type="GeneID" id="28762544"/>
<dbReference type="AlphaFoldDB" id="A0A177C868"/>
<dbReference type="GO" id="GO:0006351">
    <property type="term" value="P:DNA-templated transcription"/>
    <property type="evidence" value="ECO:0007669"/>
    <property type="project" value="InterPro"/>
</dbReference>
<proteinExistence type="predicted"/>
<dbReference type="GO" id="GO:0000981">
    <property type="term" value="F:DNA-binding transcription factor activity, RNA polymerase II-specific"/>
    <property type="evidence" value="ECO:0007669"/>
    <property type="project" value="InterPro"/>
</dbReference>
<dbReference type="Gene3D" id="4.10.240.10">
    <property type="entry name" value="Zn(2)-C6 fungal-type DNA-binding domain"/>
    <property type="match status" value="1"/>
</dbReference>
<dbReference type="GO" id="GO:0000978">
    <property type="term" value="F:RNA polymerase II cis-regulatory region sequence-specific DNA binding"/>
    <property type="evidence" value="ECO:0007669"/>
    <property type="project" value="TreeGrafter"/>
</dbReference>
<keyword evidence="4" id="KW-0539">Nucleus</keyword>
<keyword evidence="3" id="KW-0804">Transcription</keyword>
<dbReference type="PANTHER" id="PTHR47424:SF2">
    <property type="entry name" value="TRANSCRIPTION FACTOR DOMAIN-CONTAINING PROTEIN-RELATED"/>
    <property type="match status" value="1"/>
</dbReference>
<keyword evidence="1" id="KW-0479">Metal-binding</keyword>
<dbReference type="GO" id="GO:0000435">
    <property type="term" value="P:positive regulation of transcription from RNA polymerase II promoter by galactose"/>
    <property type="evidence" value="ECO:0007669"/>
    <property type="project" value="TreeGrafter"/>
</dbReference>
<dbReference type="GO" id="GO:0008270">
    <property type="term" value="F:zinc ion binding"/>
    <property type="evidence" value="ECO:0007669"/>
    <property type="project" value="InterPro"/>
</dbReference>
<evidence type="ECO:0000256" key="2">
    <source>
        <dbReference type="ARBA" id="ARBA00023015"/>
    </source>
</evidence>
<sequence>MRAASRKRSDARELACVACRTRKTRCSLQPGHTSCSHCIRMNKTCIFSGPPSRTPLTRKNLDYLEKRCRGLEAQLARLTHDATPAAPAVSTLSESIAPENSNIVASDGQNPDVHDSSEQFETTFDWNESQNTPGGDTQHTGDGMASLTLRDRQRGYLGNSSGSSLLEKLTSTLPRHIPPDWKTPRHHAYNPDLQMQRLALAHGMSSSVVRESLIEAYFRAYSPSYPILHQQSFRTACEKRSSISPNSTWHIVYFMVLAIGEWVSGFNKDSLSMYYDAARSRLSMDIMEAGTMNTVQALLLLSNYLQKTDRPNTAYNFLGIAYRVALGLGLHREIRLDRAPETCALQQRRLIFWTLYSFDSGFSLTTGRPIMVSDEFIDTKKPLNIDDSKCNSNSALPAQVSYPTRSSAMAAQSCLAIIANRIHSTFQSVNGIRDLEQVTLIMEQALNDWKQALPAYFTASEVPEWFLGPRAMVLWKSSNIRLVLLVTSQKCSAHAGYHRKMTKKICQLASESGREICNFCERNQALLHHGLTWYVVYYLLQCLLAIETQRVHLEDKSPLLETNQQLPDALPEIITRARNCLRELSRTNMPAARVCQLLDHLSNRRYPEDRNTITCSNDDLTADQAPESVVTFNIPHQNSLSEPHSYLPGSMGSNDLSQFPLETNIAGDSWMMAADPSLHMFINGSDDLGDIFDDLGGFPSANDGDNFSHYLRGHGL</sequence>
<feature type="domain" description="Zn(2)-C6 fungal-type" evidence="5">
    <location>
        <begin position="15"/>
        <end position="47"/>
    </location>
</feature>
<gene>
    <name evidence="6" type="ORF">CC84DRAFT_1166818</name>
</gene>
<dbReference type="SMART" id="SM00066">
    <property type="entry name" value="GAL4"/>
    <property type="match status" value="1"/>
</dbReference>
<evidence type="ECO:0000313" key="7">
    <source>
        <dbReference type="Proteomes" id="UP000077069"/>
    </source>
</evidence>
<dbReference type="Proteomes" id="UP000077069">
    <property type="component" value="Unassembled WGS sequence"/>
</dbReference>
<evidence type="ECO:0000256" key="3">
    <source>
        <dbReference type="ARBA" id="ARBA00023163"/>
    </source>
</evidence>
<accession>A0A177C868</accession>
<dbReference type="FunCoup" id="A0A177C868">
    <property type="interactions" value="755"/>
</dbReference>